<sequence>MSTYIVIGAGILGASTAYHLAKSGADVTVVDKKHDGQATDAAAGIVCPWLSQRRNKAWYRLAKYGAKYYQDLIASLEADGETNTGYKKVGAISIHTDENKLDKMQERAYKRREDAPEIGDISRLLEDKTQREFPFLQNGFQSVHISGAARVNGRALCEALLAGAKKHGAKLIHDEAKLLYKGKKIRGVLTSSATIEADYVIVTAGAWARELFEPIGIDLQVTYQKAQIMHLQLDEEDTGSLPVVMPPNDQYILAFEQGKIVIGATHENDTGFDYRVTAGGVYEVLNKALEIAPGLADGAIDEIRVGFRPFTPGFLPIIGAVPSHSNVFLANGLGASGLTVGPYLGSQLAKLALGQEIELPLEDYSVEDAIQANKYMF</sequence>
<dbReference type="Pfam" id="PF01266">
    <property type="entry name" value="DAO"/>
    <property type="match status" value="1"/>
</dbReference>
<protein>
    <submittedName>
        <fullName evidence="6">Oxidoreductase</fullName>
    </submittedName>
</protein>
<accession>A0A0V8JPW0</accession>
<gene>
    <name evidence="6" type="ORF">AS180_04285</name>
</gene>
<dbReference type="SUPFAM" id="SSF51905">
    <property type="entry name" value="FAD/NAD(P)-binding domain"/>
    <property type="match status" value="1"/>
</dbReference>
<evidence type="ECO:0000256" key="1">
    <source>
        <dbReference type="ARBA" id="ARBA00001974"/>
    </source>
</evidence>
<evidence type="ECO:0000313" key="7">
    <source>
        <dbReference type="Proteomes" id="UP000053681"/>
    </source>
</evidence>
<keyword evidence="4" id="KW-0560">Oxidoreductase</keyword>
<dbReference type="GO" id="GO:0016491">
    <property type="term" value="F:oxidoreductase activity"/>
    <property type="evidence" value="ECO:0007669"/>
    <property type="project" value="UniProtKB-KW"/>
</dbReference>
<dbReference type="GO" id="GO:0005737">
    <property type="term" value="C:cytoplasm"/>
    <property type="evidence" value="ECO:0007669"/>
    <property type="project" value="TreeGrafter"/>
</dbReference>
<comment type="cofactor">
    <cofactor evidence="1">
        <name>FAD</name>
        <dbReference type="ChEBI" id="CHEBI:57692"/>
    </cofactor>
</comment>
<organism evidence="6 7">
    <name type="scientific">Priestia veravalensis</name>
    <dbReference type="NCBI Taxonomy" id="1414648"/>
    <lineage>
        <taxon>Bacteria</taxon>
        <taxon>Bacillati</taxon>
        <taxon>Bacillota</taxon>
        <taxon>Bacilli</taxon>
        <taxon>Bacillales</taxon>
        <taxon>Bacillaceae</taxon>
        <taxon>Priestia</taxon>
    </lineage>
</organism>
<proteinExistence type="inferred from homology"/>
<name>A0A0V8JPW0_9BACI</name>
<evidence type="ECO:0000256" key="3">
    <source>
        <dbReference type="ARBA" id="ARBA00022630"/>
    </source>
</evidence>
<dbReference type="EMBL" id="LNQP01000011">
    <property type="protein sequence ID" value="KSU89076.1"/>
    <property type="molecule type" value="Genomic_DNA"/>
</dbReference>
<keyword evidence="7" id="KW-1185">Reference proteome</keyword>
<evidence type="ECO:0000259" key="5">
    <source>
        <dbReference type="Pfam" id="PF01266"/>
    </source>
</evidence>
<reference evidence="6 7" key="1">
    <citation type="submission" date="2015-11" db="EMBL/GenBank/DDBJ databases">
        <title>Bacillus caseinolyticus sp nov.</title>
        <authorList>
            <person name="Dastager S.G."/>
            <person name="Mawlankar R."/>
        </authorList>
    </citation>
    <scope>NUCLEOTIDE SEQUENCE [LARGE SCALE GENOMIC DNA]</scope>
    <source>
        <strain evidence="6 7">SGD-V-76</strain>
    </source>
</reference>
<evidence type="ECO:0000256" key="2">
    <source>
        <dbReference type="ARBA" id="ARBA00009410"/>
    </source>
</evidence>
<comment type="caution">
    <text evidence="6">The sequence shown here is derived from an EMBL/GenBank/DDBJ whole genome shotgun (WGS) entry which is preliminary data.</text>
</comment>
<evidence type="ECO:0000256" key="4">
    <source>
        <dbReference type="ARBA" id="ARBA00023002"/>
    </source>
</evidence>
<dbReference type="PANTHER" id="PTHR13847">
    <property type="entry name" value="SARCOSINE DEHYDROGENASE-RELATED"/>
    <property type="match status" value="1"/>
</dbReference>
<keyword evidence="3" id="KW-0285">Flavoprotein</keyword>
<feature type="domain" description="FAD dependent oxidoreductase" evidence="5">
    <location>
        <begin position="4"/>
        <end position="351"/>
    </location>
</feature>
<dbReference type="InterPro" id="IPR036188">
    <property type="entry name" value="FAD/NAD-bd_sf"/>
</dbReference>
<evidence type="ECO:0000313" key="6">
    <source>
        <dbReference type="EMBL" id="KSU89076.1"/>
    </source>
</evidence>
<dbReference type="Gene3D" id="3.50.50.60">
    <property type="entry name" value="FAD/NAD(P)-binding domain"/>
    <property type="match status" value="1"/>
</dbReference>
<dbReference type="Gene3D" id="3.30.9.10">
    <property type="entry name" value="D-Amino Acid Oxidase, subunit A, domain 2"/>
    <property type="match status" value="1"/>
</dbReference>
<dbReference type="SUPFAM" id="SSF54373">
    <property type="entry name" value="FAD-linked reductases, C-terminal domain"/>
    <property type="match status" value="1"/>
</dbReference>
<dbReference type="AlphaFoldDB" id="A0A0V8JPW0"/>
<comment type="similarity">
    <text evidence="2">Belongs to the DadA oxidoreductase family.</text>
</comment>
<dbReference type="Proteomes" id="UP000053681">
    <property type="component" value="Unassembled WGS sequence"/>
</dbReference>
<dbReference type="PANTHER" id="PTHR13847:SF286">
    <property type="entry name" value="D-AMINO ACID DEHYDROGENASE"/>
    <property type="match status" value="1"/>
</dbReference>
<dbReference type="InterPro" id="IPR006076">
    <property type="entry name" value="FAD-dep_OxRdtase"/>
</dbReference>
<dbReference type="RefSeq" id="WP_025910509.1">
    <property type="nucleotide sequence ID" value="NZ_KQ758631.1"/>
</dbReference>